<evidence type="ECO:0000256" key="8">
    <source>
        <dbReference type="ARBA" id="ARBA00023136"/>
    </source>
</evidence>
<dbReference type="PRINTS" id="PR01186">
    <property type="entry name" value="INTEGRINB"/>
</dbReference>
<comment type="similarity">
    <text evidence="2 11">Belongs to the integrin beta chain family.</text>
</comment>
<evidence type="ECO:0000256" key="3">
    <source>
        <dbReference type="ARBA" id="ARBA00022536"/>
    </source>
</evidence>
<accession>A0ABQ7TK11</accession>
<dbReference type="PROSITE" id="PS00243">
    <property type="entry name" value="I_EGF_1"/>
    <property type="match status" value="1"/>
</dbReference>
<dbReference type="Gene3D" id="2.170.300.10">
    <property type="entry name" value="Tie2 ligand-binding domain superfamily"/>
    <property type="match status" value="1"/>
</dbReference>
<feature type="domain" description="Integrin beta subunit VWA" evidence="12">
    <location>
        <begin position="7"/>
        <end position="351"/>
    </location>
</feature>
<keyword evidence="9" id="KW-1015">Disulfide bond</keyword>
<dbReference type="PANTHER" id="PTHR10082:SF42">
    <property type="entry name" value="INTEGRIN BETA-4"/>
    <property type="match status" value="1"/>
</dbReference>
<evidence type="ECO:0000256" key="4">
    <source>
        <dbReference type="ARBA" id="ARBA00022692"/>
    </source>
</evidence>
<evidence type="ECO:0000313" key="13">
    <source>
        <dbReference type="EMBL" id="KAH0629498.1"/>
    </source>
</evidence>
<keyword evidence="14" id="KW-1185">Reference proteome</keyword>
<keyword evidence="7 11" id="KW-0401">Integrin</keyword>
<dbReference type="Proteomes" id="UP000826234">
    <property type="component" value="Unassembled WGS sequence"/>
</dbReference>
<dbReference type="InterPro" id="IPR057243">
    <property type="entry name" value="Integrin_I-EGF_CS"/>
</dbReference>
<evidence type="ECO:0000256" key="6">
    <source>
        <dbReference type="ARBA" id="ARBA00022737"/>
    </source>
</evidence>
<keyword evidence="11" id="KW-0130">Cell adhesion</keyword>
<evidence type="ECO:0000256" key="7">
    <source>
        <dbReference type="ARBA" id="ARBA00023037"/>
    </source>
</evidence>
<evidence type="ECO:0000259" key="12">
    <source>
        <dbReference type="SMART" id="SM00187"/>
    </source>
</evidence>
<comment type="caution">
    <text evidence="13">The sequence shown here is derived from an EMBL/GenBank/DDBJ whole genome shotgun (WGS) entry which is preliminary data.</text>
</comment>
<reference evidence="13 14" key="1">
    <citation type="journal article" date="2022" name="Gigascience">
        <title>A chromosome-level genome assembly and annotation of the desert horned lizard, Phrynosoma platyrhinos, provides insight into chromosomal rearrangements among reptiles.</title>
        <authorList>
            <person name="Koochekian N."/>
            <person name="Ascanio A."/>
            <person name="Farleigh K."/>
            <person name="Card D.C."/>
            <person name="Schield D.R."/>
            <person name="Castoe T.A."/>
            <person name="Jezkova T."/>
        </authorList>
    </citation>
    <scope>NUCLEOTIDE SEQUENCE [LARGE SCALE GENOMIC DNA]</scope>
    <source>
        <strain evidence="13">NK-2021</strain>
    </source>
</reference>
<evidence type="ECO:0000256" key="2">
    <source>
        <dbReference type="ARBA" id="ARBA00007449"/>
    </source>
</evidence>
<dbReference type="InterPro" id="IPR015812">
    <property type="entry name" value="Integrin_bsu"/>
</dbReference>
<evidence type="ECO:0000256" key="10">
    <source>
        <dbReference type="ARBA" id="ARBA00023180"/>
    </source>
</evidence>
<dbReference type="SMART" id="SM00187">
    <property type="entry name" value="INB"/>
    <property type="match status" value="1"/>
</dbReference>
<sequence>YVIPHFLLLQNFKRARCDFKDNLMKYGCSEGSIVFLKGEMLTIQEFSIDTSLKKTQVSPQNIAMRLRAGEEISFSMDVFEPLESPVDLYILMDFSYSMSNDLDNLKQMGQQLANFLRELTADYTIGFGKFVDKVTAPQTDMRPTRLREPWTDADPPFSFKNVIRLTHDIDTFSDELMKERVSGNLDPPEGGFDAILQTAVCRENIGWRNDSTHLLVFSTESAFHYEADGVNVLAGILRRNDERCHLNREGAYTFDTKQDYPSVPTLRIRSKMDIRAYDTPKAMKTEITSTKYKKTESGSFQIVRDEVINFEAPGMKFSSISSLILYSNKKLILLGAISMGISSVDIVFVIQAGKPGDTEPCSGRGECLCGECQCYSEDMTQRFEGQFCEFDNLQCPRASGFLCNVWLPAVTVYSLQTGAAATWASVYVKVVGKDLAVNVPQAMKLASLAMG</sequence>
<keyword evidence="3" id="KW-0245">EGF-like domain</keyword>
<evidence type="ECO:0000256" key="11">
    <source>
        <dbReference type="RuleBase" id="RU000633"/>
    </source>
</evidence>
<dbReference type="Gene3D" id="3.40.50.410">
    <property type="entry name" value="von Willebrand factor, type A domain"/>
    <property type="match status" value="1"/>
</dbReference>
<protein>
    <recommendedName>
        <fullName evidence="11">Integrin beta</fullName>
    </recommendedName>
</protein>
<evidence type="ECO:0000256" key="1">
    <source>
        <dbReference type="ARBA" id="ARBA00004479"/>
    </source>
</evidence>
<feature type="non-terminal residue" evidence="13">
    <location>
        <position position="1"/>
    </location>
</feature>
<dbReference type="SUPFAM" id="SSF53300">
    <property type="entry name" value="vWA-like"/>
    <property type="match status" value="1"/>
</dbReference>
<evidence type="ECO:0000256" key="9">
    <source>
        <dbReference type="ARBA" id="ARBA00023157"/>
    </source>
</evidence>
<evidence type="ECO:0000313" key="14">
    <source>
        <dbReference type="Proteomes" id="UP000826234"/>
    </source>
</evidence>
<keyword evidence="6" id="KW-0677">Repeat</keyword>
<dbReference type="PANTHER" id="PTHR10082">
    <property type="entry name" value="INTEGRIN BETA SUBUNIT"/>
    <property type="match status" value="1"/>
</dbReference>
<keyword evidence="8" id="KW-0472">Membrane</keyword>
<dbReference type="Pfam" id="PF23105">
    <property type="entry name" value="EGF_integrin"/>
    <property type="match status" value="1"/>
</dbReference>
<evidence type="ECO:0000256" key="5">
    <source>
        <dbReference type="ARBA" id="ARBA00022729"/>
    </source>
</evidence>
<dbReference type="InterPro" id="IPR057073">
    <property type="entry name" value="EGF_integrin_2"/>
</dbReference>
<organism evidence="13 14">
    <name type="scientific">Phrynosoma platyrhinos</name>
    <name type="common">Desert horned lizard</name>
    <dbReference type="NCBI Taxonomy" id="52577"/>
    <lineage>
        <taxon>Eukaryota</taxon>
        <taxon>Metazoa</taxon>
        <taxon>Chordata</taxon>
        <taxon>Craniata</taxon>
        <taxon>Vertebrata</taxon>
        <taxon>Euteleostomi</taxon>
        <taxon>Lepidosauria</taxon>
        <taxon>Squamata</taxon>
        <taxon>Bifurcata</taxon>
        <taxon>Unidentata</taxon>
        <taxon>Episquamata</taxon>
        <taxon>Toxicofera</taxon>
        <taxon>Iguania</taxon>
        <taxon>Phrynosomatidae</taxon>
        <taxon>Phrynosomatinae</taxon>
        <taxon>Phrynosoma</taxon>
    </lineage>
</organism>
<keyword evidence="10" id="KW-0325">Glycoprotein</keyword>
<gene>
    <name evidence="13" type="ORF">JD844_011600</name>
</gene>
<comment type="subcellular location">
    <subcellularLocation>
        <location evidence="11">Cell membrane</location>
        <topology evidence="11">Single-pass type I membrane protein</topology>
    </subcellularLocation>
    <subcellularLocation>
        <location evidence="1">Membrane</location>
        <topology evidence="1">Single-pass type I membrane protein</topology>
    </subcellularLocation>
</comment>
<keyword evidence="4 11" id="KW-0812">Transmembrane</keyword>
<name>A0ABQ7TK11_PHRPL</name>
<dbReference type="InterPro" id="IPR002369">
    <property type="entry name" value="Integrin_bsu_VWA"/>
</dbReference>
<proteinExistence type="inferred from homology"/>
<dbReference type="EMBL" id="JAIPUX010000439">
    <property type="protein sequence ID" value="KAH0629498.1"/>
    <property type="molecule type" value="Genomic_DNA"/>
</dbReference>
<dbReference type="InterPro" id="IPR036465">
    <property type="entry name" value="vWFA_dom_sf"/>
</dbReference>
<dbReference type="Pfam" id="PF00362">
    <property type="entry name" value="Integrin_beta"/>
    <property type="match status" value="1"/>
</dbReference>
<keyword evidence="5" id="KW-0732">Signal</keyword>